<reference evidence="1" key="1">
    <citation type="journal article" date="2015" name="Nature">
        <title>Complex archaea that bridge the gap between prokaryotes and eukaryotes.</title>
        <authorList>
            <person name="Spang A."/>
            <person name="Saw J.H."/>
            <person name="Jorgensen S.L."/>
            <person name="Zaremba-Niedzwiedzka K."/>
            <person name="Martijn J."/>
            <person name="Lind A.E."/>
            <person name="van Eijk R."/>
            <person name="Schleper C."/>
            <person name="Guy L."/>
            <person name="Ettema T.J."/>
        </authorList>
    </citation>
    <scope>NUCLEOTIDE SEQUENCE</scope>
</reference>
<feature type="non-terminal residue" evidence="1">
    <location>
        <position position="44"/>
    </location>
</feature>
<proteinExistence type="predicted"/>
<sequence>MYTMGHGYNSDDRTPAFNMGLATLERINNLLTSMSTHNVNGNMA</sequence>
<protein>
    <submittedName>
        <fullName evidence="1">Uncharacterized protein</fullName>
    </submittedName>
</protein>
<dbReference type="EMBL" id="LAZR01004549">
    <property type="protein sequence ID" value="KKN07606.1"/>
    <property type="molecule type" value="Genomic_DNA"/>
</dbReference>
<gene>
    <name evidence="1" type="ORF">LCGC14_1065130</name>
</gene>
<comment type="caution">
    <text evidence="1">The sequence shown here is derived from an EMBL/GenBank/DDBJ whole genome shotgun (WGS) entry which is preliminary data.</text>
</comment>
<dbReference type="AlphaFoldDB" id="A0A0F9Q2V0"/>
<evidence type="ECO:0000313" key="1">
    <source>
        <dbReference type="EMBL" id="KKN07606.1"/>
    </source>
</evidence>
<organism evidence="1">
    <name type="scientific">marine sediment metagenome</name>
    <dbReference type="NCBI Taxonomy" id="412755"/>
    <lineage>
        <taxon>unclassified sequences</taxon>
        <taxon>metagenomes</taxon>
        <taxon>ecological metagenomes</taxon>
    </lineage>
</organism>
<name>A0A0F9Q2V0_9ZZZZ</name>
<accession>A0A0F9Q2V0</accession>